<evidence type="ECO:0000313" key="1">
    <source>
        <dbReference type="EMBL" id="KIO29454.1"/>
    </source>
</evidence>
<name>A0A0C3QPV6_9AGAM</name>
<reference evidence="1 2" key="1">
    <citation type="submission" date="2014-04" db="EMBL/GenBank/DDBJ databases">
        <authorList>
            <consortium name="DOE Joint Genome Institute"/>
            <person name="Kuo A."/>
            <person name="Girlanda M."/>
            <person name="Perotto S."/>
            <person name="Kohler A."/>
            <person name="Nagy L.G."/>
            <person name="Floudas D."/>
            <person name="Copeland A."/>
            <person name="Barry K.W."/>
            <person name="Cichocki N."/>
            <person name="Veneault-Fourrey C."/>
            <person name="LaButti K."/>
            <person name="Lindquist E.A."/>
            <person name="Lipzen A."/>
            <person name="Lundell T."/>
            <person name="Morin E."/>
            <person name="Murat C."/>
            <person name="Sun H."/>
            <person name="Tunlid A."/>
            <person name="Henrissat B."/>
            <person name="Grigoriev I.V."/>
            <person name="Hibbett D.S."/>
            <person name="Martin F."/>
            <person name="Nordberg H.P."/>
            <person name="Cantor M.N."/>
            <person name="Hua S.X."/>
        </authorList>
    </citation>
    <scope>NUCLEOTIDE SEQUENCE [LARGE SCALE GENOMIC DNA]</scope>
    <source>
        <strain evidence="1 2">MUT 4182</strain>
    </source>
</reference>
<evidence type="ECO:0000313" key="2">
    <source>
        <dbReference type="Proteomes" id="UP000054248"/>
    </source>
</evidence>
<proteinExistence type="predicted"/>
<sequence>MAQDLQERSPPSEDYYSPERTFAICHLVSLFPEPRGTRFNVAGVPTVAILAAVTYDEDADWSEALPCSCKSRRLNNDLIRRILKLQIPEKLGDEVLAPLRKAVPNVKEAIPIKSIQESRILGLGDGPICHFLYP</sequence>
<gene>
    <name evidence="1" type="ORF">M407DRAFT_21352</name>
</gene>
<keyword evidence="2" id="KW-1185">Reference proteome</keyword>
<protein>
    <submittedName>
        <fullName evidence="1">Uncharacterized protein</fullName>
    </submittedName>
</protein>
<dbReference type="EMBL" id="KN822982">
    <property type="protein sequence ID" value="KIO29454.1"/>
    <property type="molecule type" value="Genomic_DNA"/>
</dbReference>
<accession>A0A0C3QPV6</accession>
<dbReference type="AlphaFoldDB" id="A0A0C3QPV6"/>
<organism evidence="1 2">
    <name type="scientific">Tulasnella calospora MUT 4182</name>
    <dbReference type="NCBI Taxonomy" id="1051891"/>
    <lineage>
        <taxon>Eukaryota</taxon>
        <taxon>Fungi</taxon>
        <taxon>Dikarya</taxon>
        <taxon>Basidiomycota</taxon>
        <taxon>Agaricomycotina</taxon>
        <taxon>Agaricomycetes</taxon>
        <taxon>Cantharellales</taxon>
        <taxon>Tulasnellaceae</taxon>
        <taxon>Tulasnella</taxon>
    </lineage>
</organism>
<dbReference type="HOGENOM" id="CLU_1897724_0_0_1"/>
<dbReference type="Proteomes" id="UP000054248">
    <property type="component" value="Unassembled WGS sequence"/>
</dbReference>
<reference evidence="2" key="2">
    <citation type="submission" date="2015-01" db="EMBL/GenBank/DDBJ databases">
        <title>Evolutionary Origins and Diversification of the Mycorrhizal Mutualists.</title>
        <authorList>
            <consortium name="DOE Joint Genome Institute"/>
            <consortium name="Mycorrhizal Genomics Consortium"/>
            <person name="Kohler A."/>
            <person name="Kuo A."/>
            <person name="Nagy L.G."/>
            <person name="Floudas D."/>
            <person name="Copeland A."/>
            <person name="Barry K.W."/>
            <person name="Cichocki N."/>
            <person name="Veneault-Fourrey C."/>
            <person name="LaButti K."/>
            <person name="Lindquist E.A."/>
            <person name="Lipzen A."/>
            <person name="Lundell T."/>
            <person name="Morin E."/>
            <person name="Murat C."/>
            <person name="Riley R."/>
            <person name="Ohm R."/>
            <person name="Sun H."/>
            <person name="Tunlid A."/>
            <person name="Henrissat B."/>
            <person name="Grigoriev I.V."/>
            <person name="Hibbett D.S."/>
            <person name="Martin F."/>
        </authorList>
    </citation>
    <scope>NUCLEOTIDE SEQUENCE [LARGE SCALE GENOMIC DNA]</scope>
    <source>
        <strain evidence="2">MUT 4182</strain>
    </source>
</reference>